<feature type="transmembrane region" description="Helical" evidence="1">
    <location>
        <begin position="142"/>
        <end position="163"/>
    </location>
</feature>
<keyword evidence="3" id="KW-0808">Transferase</keyword>
<gene>
    <name evidence="3" type="ORF">EXN61_26145</name>
</gene>
<dbReference type="Proteomes" id="UP000317023">
    <property type="component" value="Unassembled WGS sequence"/>
</dbReference>
<comment type="caution">
    <text evidence="3">The sequence shown here is derived from an EMBL/GenBank/DDBJ whole genome shotgun (WGS) entry which is preliminary data.</text>
</comment>
<feature type="transmembrane region" description="Helical" evidence="1">
    <location>
        <begin position="49"/>
        <end position="73"/>
    </location>
</feature>
<keyword evidence="1" id="KW-0812">Transmembrane</keyword>
<dbReference type="RefSeq" id="WP_142859995.1">
    <property type="nucleotide sequence ID" value="NZ_SGOE01000012.1"/>
</dbReference>
<dbReference type="GO" id="GO:0016020">
    <property type="term" value="C:membrane"/>
    <property type="evidence" value="ECO:0007669"/>
    <property type="project" value="TreeGrafter"/>
</dbReference>
<keyword evidence="3" id="KW-0012">Acyltransferase</keyword>
<keyword evidence="1" id="KW-1133">Transmembrane helix</keyword>
<feature type="domain" description="Acyltransferase 3" evidence="2">
    <location>
        <begin position="9"/>
        <end position="334"/>
    </location>
</feature>
<feature type="transmembrane region" description="Helical" evidence="1">
    <location>
        <begin position="317"/>
        <end position="337"/>
    </location>
</feature>
<name>A0A546XH40_AGRTU</name>
<dbReference type="GO" id="GO:0000271">
    <property type="term" value="P:polysaccharide biosynthetic process"/>
    <property type="evidence" value="ECO:0007669"/>
    <property type="project" value="TreeGrafter"/>
</dbReference>
<dbReference type="GO" id="GO:0016747">
    <property type="term" value="F:acyltransferase activity, transferring groups other than amino-acyl groups"/>
    <property type="evidence" value="ECO:0007669"/>
    <property type="project" value="InterPro"/>
</dbReference>
<dbReference type="EMBL" id="SGOE01000012">
    <property type="protein sequence ID" value="TRB00032.1"/>
    <property type="molecule type" value="Genomic_DNA"/>
</dbReference>
<protein>
    <submittedName>
        <fullName evidence="3">Acyltransferase</fullName>
    </submittedName>
</protein>
<dbReference type="PANTHER" id="PTHR23028:SF53">
    <property type="entry name" value="ACYL_TRANSF_3 DOMAIN-CONTAINING PROTEIN"/>
    <property type="match status" value="1"/>
</dbReference>
<sequence length="370" mass="41658">MNFDGRNFNLDSMRALAAICVAYSHLILKVRQRGDADAFTDFMYWITKYALDVGKGAVLILFALSGFFIISSLRSAAKRFDRPAIAFIGQRFVRLYPLYWMSLLFGVLFPWDDPNQVFSAYVIAINATMFQGFLFVPNVVGLYWTLQIELTFYGMCVVLFLLNFHEDRRLNLIVTIGLFAVALLLAILRYLYEIKMPVALPLMVGVCFLGSLWRETDGGRSSHGHYAWMAVIAFYIFLVPISVLAYSRDTGFGETWFKYAISYGTAMFVFLVWSRARRSVLRWLAPVGGAGYAIFLFHPSIYAILDKSGFSPESTQLPVTVYMAISLLIVVILSLAIKRYVFDQTLAVGEILVAKVGGRRGKLLPQAASA</sequence>
<feature type="transmembrane region" description="Helical" evidence="1">
    <location>
        <begin position="259"/>
        <end position="276"/>
    </location>
</feature>
<dbReference type="AlphaFoldDB" id="A0A546XH40"/>
<accession>A0A546XH40</accession>
<feature type="transmembrane region" description="Helical" evidence="1">
    <location>
        <begin position="226"/>
        <end position="247"/>
    </location>
</feature>
<feature type="transmembrane region" description="Helical" evidence="1">
    <location>
        <begin position="198"/>
        <end position="214"/>
    </location>
</feature>
<reference evidence="3 4" key="1">
    <citation type="journal article" date="2019" name="Appl. Microbiol. Biotechnol.">
        <title>Differential efficiency of wild type rhizogenic strains for rol gene transformation of plants.</title>
        <authorList>
            <person name="Desmet S."/>
            <person name="De Keyser E."/>
            <person name="Van Vaerenbergh J."/>
            <person name="Baeyen S."/>
            <person name="Van Huylenbroeck J."/>
            <person name="Geelen D."/>
            <person name="Dhooghe E."/>
        </authorList>
    </citation>
    <scope>NUCLEOTIDE SEQUENCE [LARGE SCALE GENOMIC DNA]</scope>
    <source>
        <strain evidence="3 4">MAFF210266</strain>
    </source>
</reference>
<dbReference type="InterPro" id="IPR002656">
    <property type="entry name" value="Acyl_transf_3_dom"/>
</dbReference>
<feature type="transmembrane region" description="Helical" evidence="1">
    <location>
        <begin position="170"/>
        <end position="192"/>
    </location>
</feature>
<feature type="transmembrane region" description="Helical" evidence="1">
    <location>
        <begin position="93"/>
        <end position="111"/>
    </location>
</feature>
<evidence type="ECO:0000313" key="4">
    <source>
        <dbReference type="Proteomes" id="UP000317023"/>
    </source>
</evidence>
<dbReference type="InterPro" id="IPR050879">
    <property type="entry name" value="Acyltransferase_3"/>
</dbReference>
<dbReference type="PANTHER" id="PTHR23028">
    <property type="entry name" value="ACETYLTRANSFERASE"/>
    <property type="match status" value="1"/>
</dbReference>
<dbReference type="Pfam" id="PF01757">
    <property type="entry name" value="Acyl_transf_3"/>
    <property type="match status" value="1"/>
</dbReference>
<evidence type="ECO:0000259" key="2">
    <source>
        <dbReference type="Pfam" id="PF01757"/>
    </source>
</evidence>
<organism evidence="3 4">
    <name type="scientific">Agrobacterium tumefaciens</name>
    <dbReference type="NCBI Taxonomy" id="358"/>
    <lineage>
        <taxon>Bacteria</taxon>
        <taxon>Pseudomonadati</taxon>
        <taxon>Pseudomonadota</taxon>
        <taxon>Alphaproteobacteria</taxon>
        <taxon>Hyphomicrobiales</taxon>
        <taxon>Rhizobiaceae</taxon>
        <taxon>Rhizobium/Agrobacterium group</taxon>
        <taxon>Agrobacterium</taxon>
        <taxon>Agrobacterium tumefaciens complex</taxon>
    </lineage>
</organism>
<keyword evidence="1" id="KW-0472">Membrane</keyword>
<evidence type="ECO:0000256" key="1">
    <source>
        <dbReference type="SAM" id="Phobius"/>
    </source>
</evidence>
<evidence type="ECO:0000313" key="3">
    <source>
        <dbReference type="EMBL" id="TRB00032.1"/>
    </source>
</evidence>
<feature type="transmembrane region" description="Helical" evidence="1">
    <location>
        <begin position="283"/>
        <end position="305"/>
    </location>
</feature>
<proteinExistence type="predicted"/>